<dbReference type="Gene3D" id="3.40.800.20">
    <property type="entry name" value="Histone deacetylase domain"/>
    <property type="match status" value="1"/>
</dbReference>
<dbReference type="AlphaFoldDB" id="A0A0K0FKP6"/>
<reference evidence="14" key="2">
    <citation type="submission" date="2015-08" db="UniProtKB">
        <authorList>
            <consortium name="WormBaseParasite"/>
        </authorList>
    </citation>
    <scope>IDENTIFICATION</scope>
</reference>
<protein>
    <recommendedName>
        <fullName evidence="3">histone deacetylase</fullName>
        <ecNumber evidence="3">3.5.1.98</ecNumber>
    </recommendedName>
</protein>
<keyword evidence="5" id="KW-0378">Hydrolase</keyword>
<comment type="subcellular location">
    <subcellularLocation>
        <location evidence="1">Nucleus</location>
    </subcellularLocation>
</comment>
<dbReference type="Proteomes" id="UP000035680">
    <property type="component" value="Unassembled WGS sequence"/>
</dbReference>
<evidence type="ECO:0000256" key="5">
    <source>
        <dbReference type="ARBA" id="ARBA00022801"/>
    </source>
</evidence>
<dbReference type="SUPFAM" id="SSF52768">
    <property type="entry name" value="Arginase/deacetylase"/>
    <property type="match status" value="1"/>
</dbReference>
<dbReference type="GO" id="GO:0000118">
    <property type="term" value="C:histone deacetylase complex"/>
    <property type="evidence" value="ECO:0007669"/>
    <property type="project" value="TreeGrafter"/>
</dbReference>
<dbReference type="STRING" id="75913.A0A0K0FKP6"/>
<evidence type="ECO:0000313" key="13">
    <source>
        <dbReference type="Proteomes" id="UP000035680"/>
    </source>
</evidence>
<evidence type="ECO:0000256" key="8">
    <source>
        <dbReference type="ARBA" id="ARBA00023163"/>
    </source>
</evidence>
<keyword evidence="8" id="KW-0804">Transcription</keyword>
<dbReference type="PANTHER" id="PTHR10625:SF5">
    <property type="entry name" value="HISTONE DEACETYLASE"/>
    <property type="match status" value="1"/>
</dbReference>
<dbReference type="GO" id="GO:0141221">
    <property type="term" value="F:histone deacetylase activity, hydrolytic mechanism"/>
    <property type="evidence" value="ECO:0007669"/>
    <property type="project" value="UniProtKB-EC"/>
</dbReference>
<evidence type="ECO:0000256" key="7">
    <source>
        <dbReference type="ARBA" id="ARBA00023015"/>
    </source>
</evidence>
<evidence type="ECO:0000256" key="11">
    <source>
        <dbReference type="SAM" id="MobiDB-lite"/>
    </source>
</evidence>
<evidence type="ECO:0000256" key="6">
    <source>
        <dbReference type="ARBA" id="ARBA00022853"/>
    </source>
</evidence>
<evidence type="ECO:0000259" key="12">
    <source>
        <dbReference type="Pfam" id="PF00850"/>
    </source>
</evidence>
<feature type="domain" description="Histone deacetylase" evidence="12">
    <location>
        <begin position="492"/>
        <end position="805"/>
    </location>
</feature>
<proteinExistence type="inferred from homology"/>
<dbReference type="PANTHER" id="PTHR10625">
    <property type="entry name" value="HISTONE DEACETYLASE HDAC1-RELATED"/>
    <property type="match status" value="1"/>
</dbReference>
<dbReference type="InterPro" id="IPR023696">
    <property type="entry name" value="Ureohydrolase_dom_sf"/>
</dbReference>
<evidence type="ECO:0000256" key="10">
    <source>
        <dbReference type="ARBA" id="ARBA00048287"/>
    </source>
</evidence>
<comment type="similarity">
    <text evidence="2">Belongs to the histone deacetylase family. HD type 2 subfamily.</text>
</comment>
<evidence type="ECO:0000256" key="9">
    <source>
        <dbReference type="ARBA" id="ARBA00023242"/>
    </source>
</evidence>
<accession>A0A0K0FKP6</accession>
<organism evidence="13 14">
    <name type="scientific">Strongyloides venezuelensis</name>
    <name type="common">Threadworm</name>
    <dbReference type="NCBI Taxonomy" id="75913"/>
    <lineage>
        <taxon>Eukaryota</taxon>
        <taxon>Metazoa</taxon>
        <taxon>Ecdysozoa</taxon>
        <taxon>Nematoda</taxon>
        <taxon>Chromadorea</taxon>
        <taxon>Rhabditida</taxon>
        <taxon>Tylenchina</taxon>
        <taxon>Panagrolaimomorpha</taxon>
        <taxon>Strongyloidoidea</taxon>
        <taxon>Strongyloididae</taxon>
        <taxon>Strongyloides</taxon>
    </lineage>
</organism>
<dbReference type="InterPro" id="IPR023801">
    <property type="entry name" value="His_deacetylse_dom"/>
</dbReference>
<dbReference type="InterPro" id="IPR000286">
    <property type="entry name" value="HDACs"/>
</dbReference>
<evidence type="ECO:0000256" key="1">
    <source>
        <dbReference type="ARBA" id="ARBA00004123"/>
    </source>
</evidence>
<keyword evidence="9" id="KW-0539">Nucleus</keyword>
<sequence length="875" mass="95694">MEEESAQHTPTSIPPDCLSNQDSTFLDMQLKLLQQMYTHQQPNYNPFDIQTQFNQTTPTSMELLKQMQLASLLAKSSLRDNTNEISPPILNTNVNEMLPGQHSIVTMNISETSNFVNSVNIDNKPTRKTSAPASSSTGNQTISQTTKDKLKNMIAIKKQKSLTENSIDINIQKKNNLNLQNRCQQPITSGCSHFEPYPKPSTTPQQSSEFRLRKVNSEPNLKMKIRQRLLTKNSGGHGTQTPTYISPIHNTLKRSESTDPAQLSCPQNPHILLNSASLSQLNGTPPIPSSSSSFIFNSSVIPSPSLPNLHDSLAKELATTLNINHSLLSTQGLSTVLSMPSLNDNAAFSQINSLLDFSVLEGFRDTNGMLAPNKHVPIMVPAGGYQSLLKQQLRDLVLRRKSLVKEEPEEENSTTEAIQNFLNLRNIVPITSESQLSDSNSMSENNTEVSSILTNQSNISSGISSKGKKQSGLAYDVVMGKHQCICKNEDNHIENSHRITSIIKRLRDTGLVDECEIVPCQLASVEQLCLVHSPTYVTFFGISPLQCAKVDSSKLPIKSFIQLDCGGIGIDGDTYFNDATTHIAVRAAVGTLIKLTSLVAEDKLHNGFACIRPPGHHAEKELALGFCYFNNVAIAAKYLQLNYRQKYPKIAIIDWGVHHGNGTQSVFINDDSVLFISLHKHEHGNFFPGSGSVTECGDGKGKGFNINIPFSGSVMGDTEYLAAWRAIVMPILKSYNPSFIFVSAGFDGSVGHPAALGGYELSPQLFGVFTSELMKLANGKVVLSLEGGYELSSLTACVESCVKALLGKVINPHTSLSMNALTSLPNDAAVESIQRVIACQHKYWPILNQINALGVSEIEWQTSSQNSSLNGLINI</sequence>
<keyword evidence="13" id="KW-1185">Reference proteome</keyword>
<dbReference type="GO" id="GO:0040029">
    <property type="term" value="P:epigenetic regulation of gene expression"/>
    <property type="evidence" value="ECO:0007669"/>
    <property type="project" value="TreeGrafter"/>
</dbReference>
<dbReference type="Pfam" id="PF00850">
    <property type="entry name" value="Hist_deacetyl"/>
    <property type="match status" value="1"/>
</dbReference>
<comment type="catalytic activity">
    <reaction evidence="10">
        <text>N(6)-acetyl-L-lysyl-[histone] + H2O = L-lysyl-[histone] + acetate</text>
        <dbReference type="Rhea" id="RHEA:58196"/>
        <dbReference type="Rhea" id="RHEA-COMP:9845"/>
        <dbReference type="Rhea" id="RHEA-COMP:11338"/>
        <dbReference type="ChEBI" id="CHEBI:15377"/>
        <dbReference type="ChEBI" id="CHEBI:29969"/>
        <dbReference type="ChEBI" id="CHEBI:30089"/>
        <dbReference type="ChEBI" id="CHEBI:61930"/>
        <dbReference type="EC" id="3.5.1.98"/>
    </reaction>
</comment>
<evidence type="ECO:0000313" key="14">
    <source>
        <dbReference type="WBParaSite" id="SVE_0961000.1"/>
    </source>
</evidence>
<dbReference type="PRINTS" id="PR01270">
    <property type="entry name" value="HDASUPER"/>
</dbReference>
<evidence type="ECO:0000256" key="2">
    <source>
        <dbReference type="ARBA" id="ARBA00007738"/>
    </source>
</evidence>
<feature type="region of interest" description="Disordered" evidence="11">
    <location>
        <begin position="120"/>
        <end position="145"/>
    </location>
</feature>
<evidence type="ECO:0000256" key="3">
    <source>
        <dbReference type="ARBA" id="ARBA00012111"/>
    </source>
</evidence>
<keyword evidence="4" id="KW-0678">Repressor</keyword>
<dbReference type="WBParaSite" id="SVE_0961000.1">
    <property type="protein sequence ID" value="SVE_0961000.1"/>
    <property type="gene ID" value="SVE_0961000"/>
</dbReference>
<name>A0A0K0FKP6_STRVS</name>
<dbReference type="EC" id="3.5.1.98" evidence="3"/>
<dbReference type="InterPro" id="IPR037138">
    <property type="entry name" value="His_deacetylse_dom_sf"/>
</dbReference>
<evidence type="ECO:0000256" key="4">
    <source>
        <dbReference type="ARBA" id="ARBA00022491"/>
    </source>
</evidence>
<keyword evidence="7" id="KW-0805">Transcription regulation</keyword>
<keyword evidence="6" id="KW-0156">Chromatin regulator</keyword>
<reference evidence="13" key="1">
    <citation type="submission" date="2014-07" db="EMBL/GenBank/DDBJ databases">
        <authorList>
            <person name="Martin A.A"/>
            <person name="De Silva N."/>
        </authorList>
    </citation>
    <scope>NUCLEOTIDE SEQUENCE</scope>
</reference>
<feature type="region of interest" description="Disordered" evidence="11">
    <location>
        <begin position="1"/>
        <end position="20"/>
    </location>
</feature>